<dbReference type="InterPro" id="IPR000026">
    <property type="entry name" value="N1-like"/>
</dbReference>
<dbReference type="GO" id="GO:0016787">
    <property type="term" value="F:hydrolase activity"/>
    <property type="evidence" value="ECO:0007669"/>
    <property type="project" value="UniProtKB-KW"/>
</dbReference>
<dbReference type="Proteomes" id="UP000274822">
    <property type="component" value="Unassembled WGS sequence"/>
</dbReference>
<evidence type="ECO:0000313" key="8">
    <source>
        <dbReference type="Proteomes" id="UP000274822"/>
    </source>
</evidence>
<evidence type="ECO:0000313" key="7">
    <source>
        <dbReference type="EMBL" id="RUS29641.1"/>
    </source>
</evidence>
<keyword evidence="5" id="KW-0456">Lyase</keyword>
<dbReference type="PANTHER" id="PTHR42104:SF1">
    <property type="entry name" value="EXTRACELLULAR GUANYL-SPECIFIC RIBONUCLEASE RNTA (AFU_ORTHOLOGUE AFUA_4G03230)"/>
    <property type="match status" value="1"/>
</dbReference>
<name>A0A433QJ54_9FUNG</name>
<keyword evidence="2" id="KW-0255">Endonuclease</keyword>
<comment type="caution">
    <text evidence="7">The sequence shown here is derived from an EMBL/GenBank/DDBJ whole genome shotgun (WGS) entry which is preliminary data.</text>
</comment>
<dbReference type="GO" id="GO:0004521">
    <property type="term" value="F:RNA endonuclease activity"/>
    <property type="evidence" value="ECO:0007669"/>
    <property type="project" value="InterPro"/>
</dbReference>
<gene>
    <name evidence="7" type="ORF">BC938DRAFT_480421</name>
</gene>
<evidence type="ECO:0000256" key="3">
    <source>
        <dbReference type="ARBA" id="ARBA00022801"/>
    </source>
</evidence>
<protein>
    <submittedName>
        <fullName evidence="7">Uncharacterized protein</fullName>
    </submittedName>
</protein>
<accession>A0A433QJ54</accession>
<dbReference type="PANTHER" id="PTHR42104">
    <property type="entry name" value="EXTRACELLULAR GUANYL-SPECIFIC RIBONUCLEASE RNTA (AFU_ORTHOLOGUE AFUA_4G03230)"/>
    <property type="match status" value="1"/>
</dbReference>
<evidence type="ECO:0000256" key="2">
    <source>
        <dbReference type="ARBA" id="ARBA00022759"/>
    </source>
</evidence>
<dbReference type="Pfam" id="PF00545">
    <property type="entry name" value="Ribonuclease"/>
    <property type="match status" value="1"/>
</dbReference>
<dbReference type="SUPFAM" id="SSF53933">
    <property type="entry name" value="Microbial ribonucleases"/>
    <property type="match status" value="1"/>
</dbReference>
<dbReference type="Gene3D" id="3.10.450.30">
    <property type="entry name" value="Microbial ribonucleases"/>
    <property type="match status" value="1"/>
</dbReference>
<reference evidence="7 8" key="1">
    <citation type="journal article" date="2018" name="New Phytol.">
        <title>Phylogenomics of Endogonaceae and evolution of mycorrhizas within Mucoromycota.</title>
        <authorList>
            <person name="Chang Y."/>
            <person name="Desiro A."/>
            <person name="Na H."/>
            <person name="Sandor L."/>
            <person name="Lipzen A."/>
            <person name="Clum A."/>
            <person name="Barry K."/>
            <person name="Grigoriev I.V."/>
            <person name="Martin F.M."/>
            <person name="Stajich J.E."/>
            <person name="Smith M.E."/>
            <person name="Bonito G."/>
            <person name="Spatafora J.W."/>
        </authorList>
    </citation>
    <scope>NUCLEOTIDE SEQUENCE [LARGE SCALE GENOMIC DNA]</scope>
    <source>
        <strain evidence="7 8">AD002</strain>
    </source>
</reference>
<proteinExistence type="predicted"/>
<dbReference type="AlphaFoldDB" id="A0A433QJ54"/>
<keyword evidence="1" id="KW-0540">Nuclease</keyword>
<keyword evidence="3" id="KW-0378">Hydrolase</keyword>
<dbReference type="GO" id="GO:0016829">
    <property type="term" value="F:lyase activity"/>
    <property type="evidence" value="ECO:0007669"/>
    <property type="project" value="UniProtKB-KW"/>
</dbReference>
<dbReference type="GO" id="GO:0003723">
    <property type="term" value="F:RNA binding"/>
    <property type="evidence" value="ECO:0007669"/>
    <property type="project" value="InterPro"/>
</dbReference>
<feature type="signal peptide" evidence="6">
    <location>
        <begin position="1"/>
        <end position="26"/>
    </location>
</feature>
<organism evidence="7 8">
    <name type="scientific">Jimgerdemannia flammicorona</name>
    <dbReference type="NCBI Taxonomy" id="994334"/>
    <lineage>
        <taxon>Eukaryota</taxon>
        <taxon>Fungi</taxon>
        <taxon>Fungi incertae sedis</taxon>
        <taxon>Mucoromycota</taxon>
        <taxon>Mucoromycotina</taxon>
        <taxon>Endogonomycetes</taxon>
        <taxon>Endogonales</taxon>
        <taxon>Endogonaceae</taxon>
        <taxon>Jimgerdemannia</taxon>
    </lineage>
</organism>
<keyword evidence="4" id="KW-1015">Disulfide bond</keyword>
<evidence type="ECO:0000256" key="4">
    <source>
        <dbReference type="ARBA" id="ARBA00023157"/>
    </source>
</evidence>
<evidence type="ECO:0000256" key="6">
    <source>
        <dbReference type="SAM" id="SignalP"/>
    </source>
</evidence>
<evidence type="ECO:0000256" key="1">
    <source>
        <dbReference type="ARBA" id="ARBA00022722"/>
    </source>
</evidence>
<keyword evidence="8" id="KW-1185">Reference proteome</keyword>
<dbReference type="EMBL" id="RBNJ01004901">
    <property type="protein sequence ID" value="RUS29641.1"/>
    <property type="molecule type" value="Genomic_DNA"/>
</dbReference>
<sequence length="141" mass="15811">MAPTKSLKFLALLFAYLLLAVSLALAKNIKCVGNQYKDPGQLWLTFQGHPGPYDYRDSNGALIKRYPHLFQNTEGFIFTNCPGNGVLNEFPVIPKHLLYTGGRPGPDRLVYRTDLHGERTLCLPFVTHTNALNNSFNLCTQ</sequence>
<keyword evidence="6" id="KW-0732">Signal</keyword>
<feature type="chain" id="PRO_5019134801" evidence="6">
    <location>
        <begin position="27"/>
        <end position="141"/>
    </location>
</feature>
<evidence type="ECO:0000256" key="5">
    <source>
        <dbReference type="ARBA" id="ARBA00023239"/>
    </source>
</evidence>
<dbReference type="InterPro" id="IPR016191">
    <property type="entry name" value="Ribonuclease/ribotoxin"/>
</dbReference>